<dbReference type="CDD" id="cd14728">
    <property type="entry name" value="Ere-like"/>
    <property type="match status" value="1"/>
</dbReference>
<proteinExistence type="predicted"/>
<name>A0ABW3TW46_9BACL</name>
<dbReference type="Pfam" id="PF05139">
    <property type="entry name" value="Erythro_esteras"/>
    <property type="match status" value="1"/>
</dbReference>
<protein>
    <submittedName>
        <fullName evidence="1">Erythromycin esterase family protein</fullName>
    </submittedName>
</protein>
<dbReference type="Proteomes" id="UP001597231">
    <property type="component" value="Unassembled WGS sequence"/>
</dbReference>
<gene>
    <name evidence="1" type="ORF">ACFQ38_07200</name>
</gene>
<comment type="caution">
    <text evidence="1">The sequence shown here is derived from an EMBL/GenBank/DDBJ whole genome shotgun (WGS) entry which is preliminary data.</text>
</comment>
<keyword evidence="2" id="KW-1185">Reference proteome</keyword>
<dbReference type="EMBL" id="JBHTLT010000035">
    <property type="protein sequence ID" value="MFD1204885.1"/>
    <property type="molecule type" value="Genomic_DNA"/>
</dbReference>
<dbReference type="Gene3D" id="3.40.1660.10">
    <property type="entry name" value="EreA-like (biosynthetic domain)"/>
    <property type="match status" value="1"/>
</dbReference>
<dbReference type="InterPro" id="IPR007815">
    <property type="entry name" value="Emycin_Estase"/>
</dbReference>
<accession>A0ABW3TW46</accession>
<reference evidence="2" key="1">
    <citation type="journal article" date="2019" name="Int. J. Syst. Evol. Microbiol.">
        <title>The Global Catalogue of Microorganisms (GCM) 10K type strain sequencing project: providing services to taxonomists for standard genome sequencing and annotation.</title>
        <authorList>
            <consortium name="The Broad Institute Genomics Platform"/>
            <consortium name="The Broad Institute Genome Sequencing Center for Infectious Disease"/>
            <person name="Wu L."/>
            <person name="Ma J."/>
        </authorList>
    </citation>
    <scope>NUCLEOTIDE SEQUENCE [LARGE SCALE GENOMIC DNA]</scope>
    <source>
        <strain evidence="2">CCUG 53915</strain>
    </source>
</reference>
<dbReference type="SUPFAM" id="SSF159501">
    <property type="entry name" value="EreA/ChaN-like"/>
    <property type="match status" value="1"/>
</dbReference>
<evidence type="ECO:0000313" key="1">
    <source>
        <dbReference type="EMBL" id="MFD1204885.1"/>
    </source>
</evidence>
<dbReference type="RefSeq" id="WP_381480213.1">
    <property type="nucleotide sequence ID" value="NZ_JBHTLT010000035.1"/>
</dbReference>
<evidence type="ECO:0000313" key="2">
    <source>
        <dbReference type="Proteomes" id="UP001597231"/>
    </source>
</evidence>
<dbReference type="PIRSF" id="PIRSF036794">
    <property type="entry name" value="UCP_erythr_ester"/>
    <property type="match status" value="1"/>
</dbReference>
<sequence length="416" mass="47778">MSKRLVSAIQEYAFPLNDQALEIVLNTIGDARMVLLGEATHGTSEFYKVRMALSKRLIQEKGFTIIAVEGDWPSAQAVNRYVKGFDKEGKSAQQLLKQSFNRWPTWMWANEEVAVLVEWLKRENEGKAAANKTGFYGIDMYSLYESIDELLRFLRENPQFQADLELAKKAFSCFEPYNRMPEHYALSTAHFTDECISEVSSLLTTIRSHEDLYSNEQEKDLNMTMNALVAKNAESYYRAMMQDDAISWNIRDMHMMEAIDEILNYHGDDAKIIIWEHNTHLGDASETSMADHKMINVGQLIREKYGRKDTFAIGFGTYEGCVIAGEGWGEPHQKMNVPPAKFNSWEGQMHAANPKDQVILFTEENRHLFNEWIGHRAIGVVYNPEFEAYGNYVSSRVGSRYDGFMFMDRTNALEPL</sequence>
<dbReference type="PANTHER" id="PTHR31299:SF0">
    <property type="entry name" value="ESTERASE, PUTATIVE (AFU_ORTHOLOGUE AFUA_1G05850)-RELATED"/>
    <property type="match status" value="1"/>
</dbReference>
<dbReference type="Gene3D" id="3.30.1870.10">
    <property type="entry name" value="EreA-like, domain 2"/>
    <property type="match status" value="1"/>
</dbReference>
<dbReference type="PANTHER" id="PTHR31299">
    <property type="entry name" value="ESTERASE, PUTATIVE (AFU_ORTHOLOGUE AFUA_1G05850)-RELATED"/>
    <property type="match status" value="1"/>
</dbReference>
<dbReference type="InterPro" id="IPR014622">
    <property type="entry name" value="UCP036794_erythomycin"/>
</dbReference>
<dbReference type="InterPro" id="IPR052036">
    <property type="entry name" value="Hydrolase/PRTase-associated"/>
</dbReference>
<organism evidence="1 2">
    <name type="scientific">Sporosarcina contaminans</name>
    <dbReference type="NCBI Taxonomy" id="633403"/>
    <lineage>
        <taxon>Bacteria</taxon>
        <taxon>Bacillati</taxon>
        <taxon>Bacillota</taxon>
        <taxon>Bacilli</taxon>
        <taxon>Bacillales</taxon>
        <taxon>Caryophanaceae</taxon>
        <taxon>Sporosarcina</taxon>
    </lineage>
</organism>